<gene>
    <name evidence="1" type="ORF">DDZ16_20530</name>
</gene>
<proteinExistence type="predicted"/>
<comment type="caution">
    <text evidence="1">The sequence shown here is derived from an EMBL/GenBank/DDBJ whole genome shotgun (WGS) entry which is preliminary data.</text>
</comment>
<reference evidence="1 2" key="1">
    <citation type="submission" date="2018-05" db="EMBL/GenBank/DDBJ databases">
        <title>Marinilabilia rubrum sp. nov., isolated from saltern sediment.</title>
        <authorList>
            <person name="Zhang R."/>
        </authorList>
    </citation>
    <scope>NUCLEOTIDE SEQUENCE [LARGE SCALE GENOMIC DNA]</scope>
    <source>
        <strain evidence="1 2">WTE16</strain>
    </source>
</reference>
<dbReference type="AlphaFoldDB" id="A0A2U2B344"/>
<evidence type="ECO:0000313" key="1">
    <source>
        <dbReference type="EMBL" id="PWD97483.1"/>
    </source>
</evidence>
<accession>A0A2U2B344</accession>
<organism evidence="1 2">
    <name type="scientific">Marinilabilia rubra</name>
    <dbReference type="NCBI Taxonomy" id="2162893"/>
    <lineage>
        <taxon>Bacteria</taxon>
        <taxon>Pseudomonadati</taxon>
        <taxon>Bacteroidota</taxon>
        <taxon>Bacteroidia</taxon>
        <taxon>Marinilabiliales</taxon>
        <taxon>Marinilabiliaceae</taxon>
        <taxon>Marinilabilia</taxon>
    </lineage>
</organism>
<keyword evidence="2" id="KW-1185">Reference proteome</keyword>
<dbReference type="EMBL" id="QEWP01000046">
    <property type="protein sequence ID" value="PWD97483.1"/>
    <property type="molecule type" value="Genomic_DNA"/>
</dbReference>
<dbReference type="Proteomes" id="UP000244956">
    <property type="component" value="Unassembled WGS sequence"/>
</dbReference>
<name>A0A2U2B344_9BACT</name>
<sequence>MFYKAMALIKPIVLPIVSYRDNWRVVQPLRVEAPGISVPITRISYPMGVAGNRKADCHRGLRPIKGMDAWARPKYINIPKLS</sequence>
<protein>
    <submittedName>
        <fullName evidence="1">Uncharacterized protein</fullName>
    </submittedName>
</protein>
<evidence type="ECO:0000313" key="2">
    <source>
        <dbReference type="Proteomes" id="UP000244956"/>
    </source>
</evidence>